<gene>
    <name evidence="2" type="ORF">Tco_0822315</name>
</gene>
<dbReference type="InterPro" id="IPR051942">
    <property type="entry name" value="DENN_domain_containing_2"/>
</dbReference>
<dbReference type="Pfam" id="PF03456">
    <property type="entry name" value="uDENN"/>
    <property type="match status" value="1"/>
</dbReference>
<dbReference type="Proteomes" id="UP001151760">
    <property type="component" value="Unassembled WGS sequence"/>
</dbReference>
<evidence type="ECO:0000313" key="3">
    <source>
        <dbReference type="Proteomes" id="UP001151760"/>
    </source>
</evidence>
<feature type="domain" description="uDENN" evidence="1">
    <location>
        <begin position="29"/>
        <end position="105"/>
    </location>
</feature>
<proteinExistence type="predicted"/>
<comment type="caution">
    <text evidence="2">The sequence shown here is derived from an EMBL/GenBank/DDBJ whole genome shotgun (WGS) entry which is preliminary data.</text>
</comment>
<reference evidence="2" key="1">
    <citation type="journal article" date="2022" name="Int. J. Mol. Sci.">
        <title>Draft Genome of Tanacetum Coccineum: Genomic Comparison of Closely Related Tanacetum-Family Plants.</title>
        <authorList>
            <person name="Yamashiro T."/>
            <person name="Shiraishi A."/>
            <person name="Nakayama K."/>
            <person name="Satake H."/>
        </authorList>
    </citation>
    <scope>NUCLEOTIDE SEQUENCE</scope>
</reference>
<evidence type="ECO:0000259" key="1">
    <source>
        <dbReference type="Pfam" id="PF03456"/>
    </source>
</evidence>
<dbReference type="InterPro" id="IPR005113">
    <property type="entry name" value="uDENN_dom"/>
</dbReference>
<protein>
    <submittedName>
        <fullName evidence="2">DENN (AEX-3) domain-containing protein</fullName>
    </submittedName>
</protein>
<sequence length="134" mass="15094">MEAWQLGESMEGYLKGERPCLGIPPNMMEVLFVHPPDKQLPLRSKDLLSFCFPGGVEVHAIERTPSMSELNEILLGQEHLKQNDQSFVFRLQGADDSILYGGCVLVDELVQQPSRLISLTEMGKLFRHHSVGIF</sequence>
<accession>A0ABQ5AEP6</accession>
<name>A0ABQ5AEP6_9ASTR</name>
<dbReference type="PANTHER" id="PTHR15288:SF30">
    <property type="entry name" value="CDENN DOMAIN, UDENN DOMAIN, TRIPARTITE DENN DOMAIN-CONTAINING PROTEIN"/>
    <property type="match status" value="1"/>
</dbReference>
<evidence type="ECO:0000313" key="2">
    <source>
        <dbReference type="EMBL" id="GJT01146.1"/>
    </source>
</evidence>
<organism evidence="2 3">
    <name type="scientific">Tanacetum coccineum</name>
    <dbReference type="NCBI Taxonomy" id="301880"/>
    <lineage>
        <taxon>Eukaryota</taxon>
        <taxon>Viridiplantae</taxon>
        <taxon>Streptophyta</taxon>
        <taxon>Embryophyta</taxon>
        <taxon>Tracheophyta</taxon>
        <taxon>Spermatophyta</taxon>
        <taxon>Magnoliopsida</taxon>
        <taxon>eudicotyledons</taxon>
        <taxon>Gunneridae</taxon>
        <taxon>Pentapetalae</taxon>
        <taxon>asterids</taxon>
        <taxon>campanulids</taxon>
        <taxon>Asterales</taxon>
        <taxon>Asteraceae</taxon>
        <taxon>Asteroideae</taxon>
        <taxon>Anthemideae</taxon>
        <taxon>Anthemidinae</taxon>
        <taxon>Tanacetum</taxon>
    </lineage>
</organism>
<dbReference type="PANTHER" id="PTHR15288">
    <property type="entry name" value="DENN DOMAIN-CONTAINING PROTEIN 2"/>
    <property type="match status" value="1"/>
</dbReference>
<keyword evidence="3" id="KW-1185">Reference proteome</keyword>
<reference evidence="2" key="2">
    <citation type="submission" date="2022-01" db="EMBL/GenBank/DDBJ databases">
        <authorList>
            <person name="Yamashiro T."/>
            <person name="Shiraishi A."/>
            <person name="Satake H."/>
            <person name="Nakayama K."/>
        </authorList>
    </citation>
    <scope>NUCLEOTIDE SEQUENCE</scope>
</reference>
<dbReference type="EMBL" id="BQNB010012248">
    <property type="protein sequence ID" value="GJT01146.1"/>
    <property type="molecule type" value="Genomic_DNA"/>
</dbReference>